<keyword evidence="4" id="KW-1185">Reference proteome</keyword>
<comment type="caution">
    <text evidence="2">The sequence shown here is derived from an EMBL/GenBank/DDBJ whole genome shotgun (WGS) entry which is preliminary data.</text>
</comment>
<reference evidence="1 4" key="2">
    <citation type="submission" date="2018-05" db="EMBL/GenBank/DDBJ databases">
        <title>Genomic Encyclopedia of Type Strains, Phase IV (KMG-V): Genome sequencing to study the core and pangenomes of soil and plant-associated prokaryotes.</title>
        <authorList>
            <person name="Whitman W."/>
        </authorList>
    </citation>
    <scope>NUCLEOTIDE SEQUENCE [LARGE SCALE GENOMIC DNA]</scope>
    <source>
        <strain evidence="1 4">SIr-6563</strain>
    </source>
</reference>
<evidence type="ECO:0008006" key="5">
    <source>
        <dbReference type="Google" id="ProtNLM"/>
    </source>
</evidence>
<dbReference type="OrthoDB" id="9111521at2"/>
<accession>A0A1A5X3U7</accession>
<evidence type="ECO:0000313" key="3">
    <source>
        <dbReference type="Proteomes" id="UP000183529"/>
    </source>
</evidence>
<sequence length="154" mass="16762">MAKTIPFPAQHIQATRARRHKAKAELLPMPRASADELALQVHLALAALRAGGSQHDAQALLHAHVLAQSIADAGYGDLTPEQVRPADEAIIACFSRGGAQGEWRLDDAQFEAVRPVINVYDVQLQSAPMWVLTDASERLERMRAGEAAQARKRA</sequence>
<dbReference type="Proteomes" id="UP000247515">
    <property type="component" value="Unassembled WGS sequence"/>
</dbReference>
<dbReference type="AlphaFoldDB" id="A0A1A5X3U7"/>
<organism evidence="2 3">
    <name type="scientific">Paraburkholderia tropica</name>
    <dbReference type="NCBI Taxonomy" id="92647"/>
    <lineage>
        <taxon>Bacteria</taxon>
        <taxon>Pseudomonadati</taxon>
        <taxon>Pseudomonadota</taxon>
        <taxon>Betaproteobacteria</taxon>
        <taxon>Burkholderiales</taxon>
        <taxon>Burkholderiaceae</taxon>
        <taxon>Paraburkholderia</taxon>
    </lineage>
</organism>
<reference evidence="2 3" key="1">
    <citation type="submission" date="2016-10" db="EMBL/GenBank/DDBJ databases">
        <authorList>
            <person name="Varghese N."/>
            <person name="Submissions S."/>
        </authorList>
    </citation>
    <scope>NUCLEOTIDE SEQUENCE [LARGE SCALE GENOMIC DNA]</scope>
    <source>
        <strain evidence="2 3">LMG 22274</strain>
    </source>
</reference>
<dbReference type="Proteomes" id="UP000183529">
    <property type="component" value="Unassembled WGS sequence"/>
</dbReference>
<evidence type="ECO:0000313" key="4">
    <source>
        <dbReference type="Proteomes" id="UP000247515"/>
    </source>
</evidence>
<dbReference type="RefSeq" id="WP_065064419.1">
    <property type="nucleotide sequence ID" value="NZ_CADFGN010000005.1"/>
</dbReference>
<evidence type="ECO:0000313" key="1">
    <source>
        <dbReference type="EMBL" id="PXX19752.1"/>
    </source>
</evidence>
<dbReference type="EMBL" id="QJJV01000002">
    <property type="protein sequence ID" value="PXX19752.1"/>
    <property type="molecule type" value="Genomic_DNA"/>
</dbReference>
<protein>
    <recommendedName>
        <fullName evidence="5">Fis family transcriptional regulator</fullName>
    </recommendedName>
</protein>
<name>A0A1A5X3U7_9BURK</name>
<proteinExistence type="predicted"/>
<gene>
    <name evidence="1" type="ORF">C7400_102177</name>
    <name evidence="2" type="ORF">SAMN05216550_101169</name>
</gene>
<dbReference type="EMBL" id="FNZM01000001">
    <property type="protein sequence ID" value="SEI84879.1"/>
    <property type="molecule type" value="Genomic_DNA"/>
</dbReference>
<evidence type="ECO:0000313" key="2">
    <source>
        <dbReference type="EMBL" id="SEI84879.1"/>
    </source>
</evidence>